<evidence type="ECO:0000256" key="6">
    <source>
        <dbReference type="ARBA" id="ARBA00022833"/>
    </source>
</evidence>
<evidence type="ECO:0000256" key="5">
    <source>
        <dbReference type="ARBA" id="ARBA00022771"/>
    </source>
</evidence>
<feature type="domain" description="C2H2-type" evidence="11">
    <location>
        <begin position="14"/>
        <end position="44"/>
    </location>
</feature>
<feature type="compositionally biased region" description="Basic and acidic residues" evidence="10">
    <location>
        <begin position="95"/>
        <end position="110"/>
    </location>
</feature>
<dbReference type="GO" id="GO:0008270">
    <property type="term" value="F:zinc ion binding"/>
    <property type="evidence" value="ECO:0007669"/>
    <property type="project" value="UniProtKB-KW"/>
</dbReference>
<dbReference type="PANTHER" id="PTHR47257:SF1">
    <property type="entry name" value="PH-RESPONSE TRANSCRIPTION FACTOR PACC_RIM101"/>
    <property type="match status" value="1"/>
</dbReference>
<dbReference type="PANTHER" id="PTHR47257">
    <property type="entry name" value="PH-RESPONSE TRANSCRIPTION FACTOR PACC/RIM101"/>
    <property type="match status" value="1"/>
</dbReference>
<feature type="domain" description="C2H2-type" evidence="11">
    <location>
        <begin position="50"/>
        <end position="79"/>
    </location>
</feature>
<evidence type="ECO:0000259" key="11">
    <source>
        <dbReference type="PROSITE" id="PS50157"/>
    </source>
</evidence>
<feature type="domain" description="C2H2-type" evidence="11">
    <location>
        <begin position="80"/>
        <end position="109"/>
    </location>
</feature>
<comment type="caution">
    <text evidence="12">The sequence shown here is derived from an EMBL/GenBank/DDBJ whole genome shotgun (WGS) entry which is preliminary data.</text>
</comment>
<comment type="subcellular location">
    <subcellularLocation>
        <location evidence="1">Nucleus</location>
    </subcellularLocation>
</comment>
<evidence type="ECO:0000256" key="9">
    <source>
        <dbReference type="PROSITE-ProRule" id="PRU00042"/>
    </source>
</evidence>
<name>A0A9N9DCP2_9GLOM</name>
<keyword evidence="7" id="KW-0539">Nucleus</keyword>
<evidence type="ECO:0000256" key="3">
    <source>
        <dbReference type="ARBA" id="ARBA00022723"/>
    </source>
</evidence>
<dbReference type="Pfam" id="PF00096">
    <property type="entry name" value="zf-C2H2"/>
    <property type="match status" value="1"/>
</dbReference>
<dbReference type="InterPro" id="IPR050806">
    <property type="entry name" value="pacC/RIM101"/>
</dbReference>
<keyword evidence="4" id="KW-0677">Repeat</keyword>
<dbReference type="GO" id="GO:0005634">
    <property type="term" value="C:nucleus"/>
    <property type="evidence" value="ECO:0007669"/>
    <property type="project" value="UniProtKB-SubCell"/>
</dbReference>
<evidence type="ECO:0000256" key="7">
    <source>
        <dbReference type="ARBA" id="ARBA00023242"/>
    </source>
</evidence>
<keyword evidence="5 9" id="KW-0863">Zinc-finger</keyword>
<keyword evidence="6" id="KW-0862">Zinc</keyword>
<evidence type="ECO:0000256" key="1">
    <source>
        <dbReference type="ARBA" id="ARBA00004123"/>
    </source>
</evidence>
<evidence type="ECO:0000256" key="2">
    <source>
        <dbReference type="ARBA" id="ARBA00022491"/>
    </source>
</evidence>
<protein>
    <submittedName>
        <fullName evidence="12">17886_t:CDS:1</fullName>
    </submittedName>
</protein>
<dbReference type="Gene3D" id="3.30.160.60">
    <property type="entry name" value="Classic Zinc Finger"/>
    <property type="match status" value="2"/>
</dbReference>
<sequence length="485" mass="54815">MSLTPPPSAKNEEMVCLWKQCKRKFEDPELLYQHLANDHVGRKSTGNLCLKCHWDKCEAQTSKRDHITSHLRVHVPLKPHVCPIKDCKKAFKRPQDLKKHEKIHSEDHRAAISGKNNRHSKTIQPPTPPQIPIDDSLTSYTSYTSSPQQLPPSPESETSDLVCKYQQLPGQEILDYPDFGQNTLNTLYLDNYDFNNNLPLSTTNITKHSHKRSVDVMDDFIQDVKRNKIEPQYSDEDLNQALNGDINPFNFVKNDLVMVNDFMKQVLTEIEFSEMANSEFNLGSGLVDSNIYPNSVPFLQTEDNGSLYPNVGNISVLRSNDNSIVEQSALNYVNSFDISNPLPIETALVYPALTPSVYGITQPYIIAPQNVQIFLNNPNPNGFNPVLLEENNAQSGLIKSEKKPPTKKQAHVDEQSDDMNDLKKRFDDLNLGTSRPRNEQVNKTLRKNNAVLVAVIYNKVNQLIEQLDARPKSVTGLVDCAKLVA</sequence>
<keyword evidence="3" id="KW-0479">Metal-binding</keyword>
<evidence type="ECO:0000256" key="10">
    <source>
        <dbReference type="SAM" id="MobiDB-lite"/>
    </source>
</evidence>
<feature type="compositionally biased region" description="Low complexity" evidence="10">
    <location>
        <begin position="132"/>
        <end position="148"/>
    </location>
</feature>
<dbReference type="Proteomes" id="UP000789759">
    <property type="component" value="Unassembled WGS sequence"/>
</dbReference>
<accession>A0A9N9DCP2</accession>
<keyword evidence="2" id="KW-0678">Repressor</keyword>
<organism evidence="12 13">
    <name type="scientific">Cetraspora pellucida</name>
    <dbReference type="NCBI Taxonomy" id="1433469"/>
    <lineage>
        <taxon>Eukaryota</taxon>
        <taxon>Fungi</taxon>
        <taxon>Fungi incertae sedis</taxon>
        <taxon>Mucoromycota</taxon>
        <taxon>Glomeromycotina</taxon>
        <taxon>Glomeromycetes</taxon>
        <taxon>Diversisporales</taxon>
        <taxon>Gigasporaceae</taxon>
        <taxon>Cetraspora</taxon>
    </lineage>
</organism>
<reference evidence="12" key="1">
    <citation type="submission" date="2021-06" db="EMBL/GenBank/DDBJ databases">
        <authorList>
            <person name="Kallberg Y."/>
            <person name="Tangrot J."/>
            <person name="Rosling A."/>
        </authorList>
    </citation>
    <scope>NUCLEOTIDE SEQUENCE</scope>
    <source>
        <strain evidence="12">FL966</strain>
    </source>
</reference>
<evidence type="ECO:0000256" key="8">
    <source>
        <dbReference type="ARBA" id="ARBA00038089"/>
    </source>
</evidence>
<keyword evidence="13" id="KW-1185">Reference proteome</keyword>
<proteinExistence type="inferred from homology"/>
<dbReference type="OrthoDB" id="6155966at2759"/>
<dbReference type="GO" id="GO:0045944">
    <property type="term" value="P:positive regulation of transcription by RNA polymerase II"/>
    <property type="evidence" value="ECO:0007669"/>
    <property type="project" value="TreeGrafter"/>
</dbReference>
<dbReference type="AlphaFoldDB" id="A0A9N9DCP2"/>
<feature type="compositionally biased region" description="Basic and acidic residues" evidence="10">
    <location>
        <begin position="399"/>
        <end position="417"/>
    </location>
</feature>
<dbReference type="PROSITE" id="PS50157">
    <property type="entry name" value="ZINC_FINGER_C2H2_2"/>
    <property type="match status" value="3"/>
</dbReference>
<feature type="region of interest" description="Disordered" evidence="10">
    <location>
        <begin position="396"/>
        <end position="417"/>
    </location>
</feature>
<dbReference type="SUPFAM" id="SSF57667">
    <property type="entry name" value="beta-beta-alpha zinc fingers"/>
    <property type="match status" value="2"/>
</dbReference>
<gene>
    <name evidence="12" type="ORF">CPELLU_LOCUS8378</name>
</gene>
<feature type="region of interest" description="Disordered" evidence="10">
    <location>
        <begin position="95"/>
        <end position="161"/>
    </location>
</feature>
<dbReference type="PROSITE" id="PS00028">
    <property type="entry name" value="ZINC_FINGER_C2H2_1"/>
    <property type="match status" value="2"/>
</dbReference>
<dbReference type="EMBL" id="CAJVQA010005934">
    <property type="protein sequence ID" value="CAG8630810.1"/>
    <property type="molecule type" value="Genomic_DNA"/>
</dbReference>
<evidence type="ECO:0000256" key="4">
    <source>
        <dbReference type="ARBA" id="ARBA00022737"/>
    </source>
</evidence>
<evidence type="ECO:0000313" key="12">
    <source>
        <dbReference type="EMBL" id="CAG8630810.1"/>
    </source>
</evidence>
<dbReference type="InterPro" id="IPR013087">
    <property type="entry name" value="Znf_C2H2_type"/>
</dbReference>
<dbReference type="SMART" id="SM00355">
    <property type="entry name" value="ZnF_C2H2"/>
    <property type="match status" value="3"/>
</dbReference>
<evidence type="ECO:0000313" key="13">
    <source>
        <dbReference type="Proteomes" id="UP000789759"/>
    </source>
</evidence>
<comment type="similarity">
    <text evidence="8">Belongs to the pacC/RIM101 family.</text>
</comment>
<dbReference type="InterPro" id="IPR036236">
    <property type="entry name" value="Znf_C2H2_sf"/>
</dbReference>